<dbReference type="Gene3D" id="2.30.110.10">
    <property type="entry name" value="Electron Transport, Fmn-binding Protein, Chain A"/>
    <property type="match status" value="1"/>
</dbReference>
<evidence type="ECO:0000313" key="3">
    <source>
        <dbReference type="EMBL" id="NWK09505.1"/>
    </source>
</evidence>
<dbReference type="PANTHER" id="PTHR35176:SF6">
    <property type="entry name" value="HEME OXYGENASE HI_0854-RELATED"/>
    <property type="match status" value="1"/>
</dbReference>
<dbReference type="GO" id="GO:0016627">
    <property type="term" value="F:oxidoreductase activity, acting on the CH-CH group of donors"/>
    <property type="evidence" value="ECO:0007669"/>
    <property type="project" value="TreeGrafter"/>
</dbReference>
<evidence type="ECO:0000259" key="2">
    <source>
        <dbReference type="Pfam" id="PF01243"/>
    </source>
</evidence>
<accession>A0A7K4P2P4</accession>
<dbReference type="InterPro" id="IPR011576">
    <property type="entry name" value="Pyridox_Oxase_N"/>
</dbReference>
<keyword evidence="1" id="KW-0560">Oxidoreductase</keyword>
<dbReference type="PANTHER" id="PTHR35176">
    <property type="entry name" value="HEME OXYGENASE HI_0854-RELATED"/>
    <property type="match status" value="1"/>
</dbReference>
<dbReference type="NCBIfam" id="TIGR03618">
    <property type="entry name" value="Rv1155_F420"/>
    <property type="match status" value="1"/>
</dbReference>
<reference evidence="3 4" key="1">
    <citation type="journal article" date="2019" name="Environ. Microbiol.">
        <title>Genomics insights into ecotype formation of ammonia-oxidizing archaea in the deep ocean.</title>
        <authorList>
            <person name="Wang Y."/>
            <person name="Huang J.M."/>
            <person name="Cui G.J."/>
            <person name="Nunoura T."/>
            <person name="Takaki Y."/>
            <person name="Li W.L."/>
            <person name="Li J."/>
            <person name="Gao Z.M."/>
            <person name="Takai K."/>
            <person name="Zhang A.Q."/>
            <person name="Stepanauskas R."/>
        </authorList>
    </citation>
    <scope>NUCLEOTIDE SEQUENCE [LARGE SCALE GENOMIC DNA]</scope>
    <source>
        <strain evidence="3 4">D1a</strain>
    </source>
</reference>
<sequence>MTQTTISTEVAKLIQGKNFASFATLMNDGSPHVAPTWVDLDGNTILINTAGGRVKEKNIRRDNRVALSIYDQENPYNMVSIRGKVIDITEEGADEHIDKLAKKYFGVEKYPFRSPDEQRIILKIQPEKIHHQQPPPQK</sequence>
<feature type="domain" description="Pyridoxamine 5'-phosphate oxidase N-terminal" evidence="2">
    <location>
        <begin position="8"/>
        <end position="132"/>
    </location>
</feature>
<protein>
    <submittedName>
        <fullName evidence="3">PPOX class F420-dependent oxidoreductase</fullName>
    </submittedName>
</protein>
<dbReference type="GO" id="GO:0070967">
    <property type="term" value="F:coenzyme F420 binding"/>
    <property type="evidence" value="ECO:0007669"/>
    <property type="project" value="TreeGrafter"/>
</dbReference>
<dbReference type="SUPFAM" id="SSF50475">
    <property type="entry name" value="FMN-binding split barrel"/>
    <property type="match status" value="1"/>
</dbReference>
<dbReference type="InterPro" id="IPR012349">
    <property type="entry name" value="Split_barrel_FMN-bd"/>
</dbReference>
<evidence type="ECO:0000256" key="1">
    <source>
        <dbReference type="ARBA" id="ARBA00023002"/>
    </source>
</evidence>
<name>A0A7K4P2P4_9ARCH</name>
<dbReference type="EMBL" id="JACATJ010000012">
    <property type="protein sequence ID" value="NWK09505.1"/>
    <property type="molecule type" value="Genomic_DNA"/>
</dbReference>
<evidence type="ECO:0000313" key="4">
    <source>
        <dbReference type="Proteomes" id="UP000549797"/>
    </source>
</evidence>
<gene>
    <name evidence="3" type="ORF">HX852_07000</name>
</gene>
<organism evidence="3 4">
    <name type="scientific">Marine Group I thaumarchaeote</name>
    <dbReference type="NCBI Taxonomy" id="2511932"/>
    <lineage>
        <taxon>Archaea</taxon>
        <taxon>Nitrososphaerota</taxon>
        <taxon>Marine Group I</taxon>
    </lineage>
</organism>
<proteinExistence type="predicted"/>
<dbReference type="InterPro" id="IPR052019">
    <property type="entry name" value="F420H2_bilvrd_red/Heme_oxyg"/>
</dbReference>
<dbReference type="InterPro" id="IPR019920">
    <property type="entry name" value="F420-binding_dom_put"/>
</dbReference>
<dbReference type="AlphaFoldDB" id="A0A7K4P2P4"/>
<dbReference type="Proteomes" id="UP000549797">
    <property type="component" value="Unassembled WGS sequence"/>
</dbReference>
<dbReference type="Pfam" id="PF01243">
    <property type="entry name" value="PNPOx_N"/>
    <property type="match status" value="1"/>
</dbReference>
<dbReference type="GO" id="GO:0005829">
    <property type="term" value="C:cytosol"/>
    <property type="evidence" value="ECO:0007669"/>
    <property type="project" value="TreeGrafter"/>
</dbReference>
<comment type="caution">
    <text evidence="3">The sequence shown here is derived from an EMBL/GenBank/DDBJ whole genome shotgun (WGS) entry which is preliminary data.</text>
</comment>